<protein>
    <submittedName>
        <fullName evidence="2">Uncharacterized protein</fullName>
    </submittedName>
</protein>
<reference evidence="2 3" key="1">
    <citation type="submission" date="2018-02" db="EMBL/GenBank/DDBJ databases">
        <title>Draft genome sequencing of Burkholderia cepacia Y14-15.</title>
        <authorList>
            <person name="Zheng B.-X."/>
        </authorList>
    </citation>
    <scope>NUCLEOTIDE SEQUENCE [LARGE SCALE GENOMIC DNA]</scope>
    <source>
        <strain evidence="2 3">Y14-15</strain>
    </source>
</reference>
<feature type="region of interest" description="Disordered" evidence="1">
    <location>
        <begin position="1"/>
        <end position="21"/>
    </location>
</feature>
<feature type="region of interest" description="Disordered" evidence="1">
    <location>
        <begin position="89"/>
        <end position="112"/>
    </location>
</feature>
<comment type="caution">
    <text evidence="2">The sequence shown here is derived from an EMBL/GenBank/DDBJ whole genome shotgun (WGS) entry which is preliminary data.</text>
</comment>
<evidence type="ECO:0000313" key="3">
    <source>
        <dbReference type="Proteomes" id="UP000238206"/>
    </source>
</evidence>
<accession>A0A2S8I3N6</accession>
<name>A0A2S8I3N6_BURCE</name>
<sequence>MGGLLIKRTTRPVSKKGSNAAPHSRLAIAHCRSGVTATRIISKYYIEVTRGSVEVCASLCGCVAIVFPCRRGPARAACPSIEVAALDGRSRRSAGSRQNPLLRRPHGRGSTPLLSDLKAGASFALECPPCPPWRPPEAGLSHAWRREFRFAAGRE</sequence>
<gene>
    <name evidence="2" type="ORF">C5615_35055</name>
</gene>
<dbReference type="AlphaFoldDB" id="A0A2S8I3N6"/>
<evidence type="ECO:0000256" key="1">
    <source>
        <dbReference type="SAM" id="MobiDB-lite"/>
    </source>
</evidence>
<dbReference type="Proteomes" id="UP000238206">
    <property type="component" value="Unassembled WGS sequence"/>
</dbReference>
<evidence type="ECO:0000313" key="2">
    <source>
        <dbReference type="EMBL" id="PQP09318.1"/>
    </source>
</evidence>
<organism evidence="2 3">
    <name type="scientific">Burkholderia cepacia</name>
    <name type="common">Pseudomonas cepacia</name>
    <dbReference type="NCBI Taxonomy" id="292"/>
    <lineage>
        <taxon>Bacteria</taxon>
        <taxon>Pseudomonadati</taxon>
        <taxon>Pseudomonadota</taxon>
        <taxon>Betaproteobacteria</taxon>
        <taxon>Burkholderiales</taxon>
        <taxon>Burkholderiaceae</taxon>
        <taxon>Burkholderia</taxon>
        <taxon>Burkholderia cepacia complex</taxon>
    </lineage>
</organism>
<proteinExistence type="predicted"/>
<dbReference type="EMBL" id="PUIQ01000077">
    <property type="protein sequence ID" value="PQP09318.1"/>
    <property type="molecule type" value="Genomic_DNA"/>
</dbReference>